<dbReference type="PANTHER" id="PTHR35866:SF1">
    <property type="entry name" value="YKGJ FAMILY CYSTEINE CLUSTER PROTEIN"/>
    <property type="match status" value="1"/>
</dbReference>
<dbReference type="InterPro" id="IPR005358">
    <property type="entry name" value="Puta_zinc/iron-chelating_dom"/>
</dbReference>
<evidence type="ECO:0000313" key="1">
    <source>
        <dbReference type="EMBL" id="QTA83182.1"/>
    </source>
</evidence>
<sequence length="134" mass="15340">MPCENEPEIFECRQCGECCKGYGGTYISQKDIQAIADYIKVSPQEFLSRYCRQSGSKTVIAQAENGYCIFWKDKICTIHPVKPEMCRQWPFIQSVIKDVNNWRIMAGMCPGMRTDVSDERIIQSVKQKLKQGSA</sequence>
<protein>
    <submittedName>
        <fullName evidence="1">Zinc- or iron-chelating domain-containing protein</fullName>
    </submittedName>
</protein>
<dbReference type="RefSeq" id="WP_207688997.1">
    <property type="nucleotide sequence ID" value="NZ_CP061799.1"/>
</dbReference>
<dbReference type="Pfam" id="PF03692">
    <property type="entry name" value="CxxCxxCC"/>
    <property type="match status" value="1"/>
</dbReference>
<dbReference type="EMBL" id="CP061799">
    <property type="protein sequence ID" value="QTA83182.1"/>
    <property type="molecule type" value="Genomic_DNA"/>
</dbReference>
<keyword evidence="2" id="KW-1185">Reference proteome</keyword>
<proteinExistence type="predicted"/>
<dbReference type="Proteomes" id="UP000663720">
    <property type="component" value="Chromosome"/>
</dbReference>
<dbReference type="PANTHER" id="PTHR35866">
    <property type="entry name" value="PUTATIVE-RELATED"/>
    <property type="match status" value="1"/>
</dbReference>
<dbReference type="AlphaFoldDB" id="A0A975BCY6"/>
<evidence type="ECO:0000313" key="2">
    <source>
        <dbReference type="Proteomes" id="UP000663720"/>
    </source>
</evidence>
<name>A0A975BCY6_9BACT</name>
<organism evidence="1 2">
    <name type="scientific">Desulfonema limicola</name>
    <dbReference type="NCBI Taxonomy" id="45656"/>
    <lineage>
        <taxon>Bacteria</taxon>
        <taxon>Pseudomonadati</taxon>
        <taxon>Thermodesulfobacteriota</taxon>
        <taxon>Desulfobacteria</taxon>
        <taxon>Desulfobacterales</taxon>
        <taxon>Desulfococcaceae</taxon>
        <taxon>Desulfonema</taxon>
    </lineage>
</organism>
<reference evidence="1" key="1">
    <citation type="journal article" date="2021" name="Microb. Physiol.">
        <title>Proteogenomic Insights into the Physiology of Marine, Sulfate-Reducing, Filamentous Desulfonema limicola and Desulfonema magnum.</title>
        <authorList>
            <person name="Schnaars V."/>
            <person name="Wohlbrand L."/>
            <person name="Scheve S."/>
            <person name="Hinrichs C."/>
            <person name="Reinhardt R."/>
            <person name="Rabus R."/>
        </authorList>
    </citation>
    <scope>NUCLEOTIDE SEQUENCE</scope>
    <source>
        <strain evidence="1">5ac10</strain>
    </source>
</reference>
<gene>
    <name evidence="1" type="ORF">dnl_55780</name>
</gene>
<accession>A0A975BCY6</accession>
<dbReference type="KEGG" id="dli:dnl_55780"/>